<proteinExistence type="predicted"/>
<sequence length="304" mass="35941">MKDCGSSETIRKTTFRFQNFFNHLPEHIKTCSPTFLEWFIGFCEGDSCFSSSKPSSLEFIINQKEKRILQNIRTTLGFGRVTTTPYVGKCGNLYYRFSVSKRSDIDRIVHLFNGNIVLNKINDNFLLFLQNRNAQACKDGRPPIHFLGKHEFLFFENNAWLSGFTDAEGCFYVGKSKDKRYSLGYRLRCRYILDQLAERWILEKIKNEFVKNGCISIRKTKDKDGNVIIRRVGQEMLRYTCTHLKCLEFLMNYFKKYPLLSEKSIALHRFQKMMRYIQNRKTVEWEGKVLKKVENLLNKLKEED</sequence>
<accession>U5YDN1</accession>
<evidence type="ECO:0000259" key="1">
    <source>
        <dbReference type="Pfam" id="PF00961"/>
    </source>
</evidence>
<dbReference type="AlphaFoldDB" id="U5YDN1"/>
<dbReference type="PANTHER" id="PTHR36181:SF4">
    <property type="entry name" value="LAGLIDADG ENDONUCLEASE"/>
    <property type="match status" value="1"/>
</dbReference>
<geneLocation type="mitochondrion" evidence="2"/>
<dbReference type="SUPFAM" id="SSF55608">
    <property type="entry name" value="Homing endonucleases"/>
    <property type="match status" value="2"/>
</dbReference>
<keyword evidence="2" id="KW-0255">Endonuclease</keyword>
<dbReference type="RefSeq" id="YP_008802536.1">
    <property type="nucleotide sequence ID" value="NC_022797.1"/>
</dbReference>
<dbReference type="GO" id="GO:0004519">
    <property type="term" value="F:endonuclease activity"/>
    <property type="evidence" value="ECO:0007669"/>
    <property type="project" value="UniProtKB-KW"/>
</dbReference>
<keyword evidence="2" id="KW-0540">Nuclease</keyword>
<protein>
    <submittedName>
        <fullName evidence="2">Putative LAGLIDADG homing endonuclease</fullName>
    </submittedName>
</protein>
<keyword evidence="2" id="KW-0496">Mitochondrion</keyword>
<name>U5YDN1_MONSK</name>
<dbReference type="InterPro" id="IPR051289">
    <property type="entry name" value="LAGLIDADG_Endonuclease"/>
</dbReference>
<dbReference type="InterPro" id="IPR004860">
    <property type="entry name" value="LAGLIDADG_dom"/>
</dbReference>
<organism evidence="2">
    <name type="scientific">Monomastix sp. (strain OKE-1)</name>
    <dbReference type="NCBI Taxonomy" id="141716"/>
    <lineage>
        <taxon>Eukaryota</taxon>
        <taxon>Viridiplantae</taxon>
        <taxon>Chlorophyta</taxon>
        <taxon>Mamiellophyceae</taxon>
        <taxon>Monomastigales</taxon>
        <taxon>Monomastigaceae</taxon>
        <taxon>Monomastix</taxon>
    </lineage>
</organism>
<dbReference type="PANTHER" id="PTHR36181">
    <property type="entry name" value="INTRON-ENCODED ENDONUCLEASE AI3-RELATED"/>
    <property type="match status" value="1"/>
</dbReference>
<dbReference type="InterPro" id="IPR027434">
    <property type="entry name" value="Homing_endonucl"/>
</dbReference>
<gene>
    <name evidence="2" type="primary">orf304</name>
</gene>
<feature type="domain" description="Homing endonuclease LAGLIDADG" evidence="1">
    <location>
        <begin position="161"/>
        <end position="273"/>
    </location>
</feature>
<dbReference type="Gene3D" id="3.10.28.10">
    <property type="entry name" value="Homing endonucleases"/>
    <property type="match status" value="2"/>
</dbReference>
<dbReference type="GO" id="GO:0005739">
    <property type="term" value="C:mitochondrion"/>
    <property type="evidence" value="ECO:0007669"/>
    <property type="project" value="UniProtKB-ARBA"/>
</dbReference>
<keyword evidence="2" id="KW-0378">Hydrolase</keyword>
<evidence type="ECO:0000313" key="2">
    <source>
        <dbReference type="EMBL" id="AGZ90189.1"/>
    </source>
</evidence>
<dbReference type="GeneID" id="17622506"/>
<dbReference type="Pfam" id="PF00961">
    <property type="entry name" value="LAGLIDADG_1"/>
    <property type="match status" value="1"/>
</dbReference>
<dbReference type="EMBL" id="KF060939">
    <property type="protein sequence ID" value="AGZ90189.1"/>
    <property type="molecule type" value="Genomic_DNA"/>
</dbReference>
<reference evidence="2" key="1">
    <citation type="journal article" date="2013" name="Genome Biol. Evol.">
        <title>Tracing the evolution of streptophyte algae and their mitochondrial genome.</title>
        <authorList>
            <person name="Turmel M."/>
            <person name="Otis C."/>
            <person name="Lemieux C."/>
        </authorList>
    </citation>
    <scope>NUCLEOTIDE SEQUENCE</scope>
</reference>